<proteinExistence type="predicted"/>
<sequence>MGQLHSILKTIGFSSNTNTYHRIPTDELEENKNETFQQETYPRHCHHVTTNRADQNNLLIWLDENSNKFSLDTEYTKNIFCKIYPGSCVFYDQSHQFLLDIHNEKFQHNKILLIISGSLAKQVLHKINIFIVPVVIIFCSNYNNYMNLKSYSNVVDVCTDYETLKSLIQRELPSLKFCLSNNTPLKSLKSLVSTTRYDVNIGNETCFSYILIVDLIKQMPQTNESKKLWLEKCAEYYRGNQTKLKQIADFSKVYKADDAIKWYTKDSFCHKLTNLVLRIDDIVFWYSFRYYIVDLCKEIELAHKQQKYTEILTLYRGQSMSHEELKSIKELSDTDKLFCTTAFFSTSKCIEVAKSFIGGMEDCDDQRIPILFEITVDTINLKTVTFVDIEPYFTKKNYKPRDEDEILFTIGSIFRITAVERESENSKTWKIYMEATDDGSDMIQRQIDLMKNKYPNAGINSLFGRYLMDMNHLAKAKSYFQMLLHELDSPNLEQQYRIELIFINNSLGELHMRMTNYEQAYQYFKTAHTIQLKYNTTSKLFISDIFFGNYYKAIDHPLLAYEHYLDALSNMNKTAEENKINIIRLNMNIASINAICGDYHRSIEVCTKVECLLRIPHSTYSSHFEMIICQGLIGDNYFKKQDYNQAKSFYLNAFHKCEQYLYIGHRQLIHCIRSLVEVDRKIFNDNDKKAIDFCQKQLEQHRKHLAHNHSSIAHLLMKLGDIKQNVEHYKEALDILTHNDYLEYLTIAQCYKFIGDYYLKNIMNQNIEQAHDYFCKTREIYREIYPKDHRSIIEIEGLINSNR</sequence>
<dbReference type="Proteomes" id="UP000663845">
    <property type="component" value="Unassembled WGS sequence"/>
</dbReference>
<dbReference type="Gene3D" id="1.25.40.10">
    <property type="entry name" value="Tetratricopeptide repeat domain"/>
    <property type="match status" value="3"/>
</dbReference>
<dbReference type="EMBL" id="CAJNOG010000058">
    <property type="protein sequence ID" value="CAF0861987.1"/>
    <property type="molecule type" value="Genomic_DNA"/>
</dbReference>
<evidence type="ECO:0000313" key="2">
    <source>
        <dbReference type="Proteomes" id="UP000663845"/>
    </source>
</evidence>
<dbReference type="AlphaFoldDB" id="A0A813WIQ9"/>
<dbReference type="InterPro" id="IPR019734">
    <property type="entry name" value="TPR_rpt"/>
</dbReference>
<dbReference type="SMART" id="SM00028">
    <property type="entry name" value="TPR"/>
    <property type="match status" value="3"/>
</dbReference>
<dbReference type="SUPFAM" id="SSF48452">
    <property type="entry name" value="TPR-like"/>
    <property type="match status" value="2"/>
</dbReference>
<reference evidence="1" key="1">
    <citation type="submission" date="2021-02" db="EMBL/GenBank/DDBJ databases">
        <authorList>
            <person name="Nowell W R."/>
        </authorList>
    </citation>
    <scope>NUCLEOTIDE SEQUENCE</scope>
</reference>
<dbReference type="Gene3D" id="3.90.176.10">
    <property type="entry name" value="Toxin ADP-ribosyltransferase, Chain A, domain 1"/>
    <property type="match status" value="1"/>
</dbReference>
<comment type="caution">
    <text evidence="1">The sequence shown here is derived from an EMBL/GenBank/DDBJ whole genome shotgun (WGS) entry which is preliminary data.</text>
</comment>
<name>A0A813WIQ9_9BILA</name>
<gene>
    <name evidence="1" type="ORF">JYZ213_LOCUS8478</name>
</gene>
<evidence type="ECO:0000313" key="1">
    <source>
        <dbReference type="EMBL" id="CAF0861987.1"/>
    </source>
</evidence>
<protein>
    <submittedName>
        <fullName evidence="1">Uncharacterized protein</fullName>
    </submittedName>
</protein>
<organism evidence="1 2">
    <name type="scientific">Adineta steineri</name>
    <dbReference type="NCBI Taxonomy" id="433720"/>
    <lineage>
        <taxon>Eukaryota</taxon>
        <taxon>Metazoa</taxon>
        <taxon>Spiralia</taxon>
        <taxon>Gnathifera</taxon>
        <taxon>Rotifera</taxon>
        <taxon>Eurotatoria</taxon>
        <taxon>Bdelloidea</taxon>
        <taxon>Adinetida</taxon>
        <taxon>Adinetidae</taxon>
        <taxon>Adineta</taxon>
    </lineage>
</organism>
<dbReference type="PROSITE" id="PS51996">
    <property type="entry name" value="TR_MART"/>
    <property type="match status" value="1"/>
</dbReference>
<accession>A0A813WIQ9</accession>
<dbReference type="SUPFAM" id="SSF56399">
    <property type="entry name" value="ADP-ribosylation"/>
    <property type="match status" value="1"/>
</dbReference>
<dbReference type="InterPro" id="IPR011990">
    <property type="entry name" value="TPR-like_helical_dom_sf"/>
</dbReference>